<evidence type="ECO:0000259" key="2">
    <source>
        <dbReference type="Pfam" id="PF04024"/>
    </source>
</evidence>
<keyword evidence="4" id="KW-1185">Reference proteome</keyword>
<dbReference type="RefSeq" id="WP_187538320.1">
    <property type="nucleotide sequence ID" value="NZ_BAABJT010000001.1"/>
</dbReference>
<evidence type="ECO:0000313" key="4">
    <source>
        <dbReference type="Proteomes" id="UP000515971"/>
    </source>
</evidence>
<name>A0A7G9SID6_9SPHN</name>
<gene>
    <name evidence="3" type="ORF">H9L13_01225</name>
</gene>
<dbReference type="EMBL" id="CP060718">
    <property type="protein sequence ID" value="QNN67611.1"/>
    <property type="molecule type" value="Genomic_DNA"/>
</dbReference>
<dbReference type="KEGG" id="slut:H9L13_01225"/>
<keyword evidence="1" id="KW-0812">Transmembrane</keyword>
<accession>A0A7G9SID6</accession>
<dbReference type="AlphaFoldDB" id="A0A7G9SID6"/>
<evidence type="ECO:0000256" key="1">
    <source>
        <dbReference type="SAM" id="Phobius"/>
    </source>
</evidence>
<proteinExistence type="predicted"/>
<dbReference type="Proteomes" id="UP000515971">
    <property type="component" value="Chromosome"/>
</dbReference>
<evidence type="ECO:0000313" key="3">
    <source>
        <dbReference type="EMBL" id="QNN67611.1"/>
    </source>
</evidence>
<reference evidence="3 4" key="1">
    <citation type="submission" date="2020-08" db="EMBL/GenBank/DDBJ databases">
        <title>Genome sequence of Sphingomonas lutea KCTC 23642T.</title>
        <authorList>
            <person name="Hyun D.-W."/>
            <person name="Bae J.-W."/>
        </authorList>
    </citation>
    <scope>NUCLEOTIDE SEQUENCE [LARGE SCALE GENOMIC DNA]</scope>
    <source>
        <strain evidence="3 4">KCTC 23642</strain>
    </source>
</reference>
<feature type="transmembrane region" description="Helical" evidence="1">
    <location>
        <begin position="30"/>
        <end position="58"/>
    </location>
</feature>
<dbReference type="InterPro" id="IPR007168">
    <property type="entry name" value="Phageshock_PspC_N"/>
</dbReference>
<organism evidence="3 4">
    <name type="scientific">Sphingomonas lutea</name>
    <dbReference type="NCBI Taxonomy" id="1045317"/>
    <lineage>
        <taxon>Bacteria</taxon>
        <taxon>Pseudomonadati</taxon>
        <taxon>Pseudomonadota</taxon>
        <taxon>Alphaproteobacteria</taxon>
        <taxon>Sphingomonadales</taxon>
        <taxon>Sphingomonadaceae</taxon>
        <taxon>Sphingomonas</taxon>
    </lineage>
</organism>
<dbReference type="Pfam" id="PF04024">
    <property type="entry name" value="PspC"/>
    <property type="match status" value="1"/>
</dbReference>
<keyword evidence="1" id="KW-0472">Membrane</keyword>
<sequence>MNDRFLINRRDAKVMGVAAGLSDYSGIDPLLIRLGFVAATLITGPVMILLYLLVGWLAPRQ</sequence>
<protein>
    <submittedName>
        <fullName evidence="3">PspC domain-containing protein</fullName>
    </submittedName>
</protein>
<feature type="domain" description="Phage shock protein PspC N-terminal" evidence="2">
    <location>
        <begin position="8"/>
        <end position="60"/>
    </location>
</feature>
<keyword evidence="1" id="KW-1133">Transmembrane helix</keyword>